<evidence type="ECO:0000313" key="2">
    <source>
        <dbReference type="EMBL" id="CBH15112.1"/>
    </source>
</evidence>
<evidence type="ECO:0000256" key="1">
    <source>
        <dbReference type="SAM" id="Phobius"/>
    </source>
</evidence>
<dbReference type="Proteomes" id="UP000002316">
    <property type="component" value="Chromosome 10"/>
</dbReference>
<sequence>MSSEVPTYRGGGFPFLHFLPSNTKLIFIFKDRNVRYACISVVPQFPVAWCFFPLRNATFTVGAHDRKQFAFVMGGVLYFLEWVICVVSECQRFVCRTISGKETCLFCCVYED</sequence>
<dbReference type="AlphaFoldDB" id="D0A1H0"/>
<protein>
    <submittedName>
        <fullName evidence="2">Uncharacterized protein</fullName>
    </submittedName>
</protein>
<name>D0A1H0_TRYB9</name>
<keyword evidence="1" id="KW-1133">Transmembrane helix</keyword>
<reference evidence="3" key="1">
    <citation type="journal article" date="2010" name="PLoS Negl. Trop. Dis.">
        <title>The genome sequence of Trypanosoma brucei gambiense, causative agent of chronic human african trypanosomiasis.</title>
        <authorList>
            <person name="Jackson A.P."/>
            <person name="Sanders M."/>
            <person name="Berry A."/>
            <person name="McQuillan J."/>
            <person name="Aslett M.A."/>
            <person name="Quail M.A."/>
            <person name="Chukualim B."/>
            <person name="Capewell P."/>
            <person name="MacLeod A."/>
            <person name="Melville S.E."/>
            <person name="Gibson W."/>
            <person name="Barry J.D."/>
            <person name="Berriman M."/>
            <person name="Hertz-Fowler C."/>
        </authorList>
    </citation>
    <scope>NUCLEOTIDE SEQUENCE [LARGE SCALE GENOMIC DNA]</scope>
    <source>
        <strain evidence="3">MHOM/CI/86/DAL972</strain>
    </source>
</reference>
<gene>
    <name evidence="2" type="ORF">TbgDal_X1930</name>
</gene>
<evidence type="ECO:0000313" key="3">
    <source>
        <dbReference type="Proteomes" id="UP000002316"/>
    </source>
</evidence>
<keyword evidence="1" id="KW-0472">Membrane</keyword>
<keyword evidence="1" id="KW-0812">Transmembrane</keyword>
<feature type="transmembrane region" description="Helical" evidence="1">
    <location>
        <begin position="34"/>
        <end position="54"/>
    </location>
</feature>
<dbReference type="EMBL" id="FN554973">
    <property type="protein sequence ID" value="CBH15112.1"/>
    <property type="molecule type" value="Genomic_DNA"/>
</dbReference>
<accession>D0A1H0</accession>
<feature type="transmembrane region" description="Helical" evidence="1">
    <location>
        <begin position="69"/>
        <end position="87"/>
    </location>
</feature>
<dbReference type="GeneID" id="23865182"/>
<dbReference type="RefSeq" id="XP_011777378.1">
    <property type="nucleotide sequence ID" value="XM_011779076.1"/>
</dbReference>
<proteinExistence type="predicted"/>
<organism evidence="2 3">
    <name type="scientific">Trypanosoma brucei gambiense (strain MHOM/CI/86/DAL972)</name>
    <dbReference type="NCBI Taxonomy" id="679716"/>
    <lineage>
        <taxon>Eukaryota</taxon>
        <taxon>Discoba</taxon>
        <taxon>Euglenozoa</taxon>
        <taxon>Kinetoplastea</taxon>
        <taxon>Metakinetoplastina</taxon>
        <taxon>Trypanosomatida</taxon>
        <taxon>Trypanosomatidae</taxon>
        <taxon>Trypanosoma</taxon>
    </lineage>
</organism>
<dbReference type="KEGG" id="tbg:TbgDal_X1930"/>